<proteinExistence type="predicted"/>
<dbReference type="AlphaFoldDB" id="A0AAV0XCB8"/>
<sequence length="543" mass="62131">MNNIAILPDYLEINYRSNHYKHAQDVLNSIIWCSICNSDLKQNIITNKKIMLHKKFLCLCCKNCFEKLSDSINGCILCSLKTKLKTCKICNSNMCKRCVDNYYIKPKRLKKLKHCLGCSSSVLWSLRSQAAAILKCFSLELGTRLLLNGEESVSTQHLREFIINSAICNENFTQEAINQIRVFNLSDLLNSKIGALLNGYQNLQTKNIEQHLISFSELCEKILVNTCSLLSDSQYLFNDKIIESLNKTIKSLFINGILFKTTENGSNIFSGDSHNTENLGEHATNKLHKKCSVSLEKLDTNIENQLFLKKEYNESISKHTYKGPLNFKNKLVEKRSNQQENNLNLTCPINSNYESQISLKDLKQCTVQLVRFDEQIIKHCVGQTSKDKMDSQAVSHACNTKDTSKTINLSNNMICWNPVVKLERFDVGINNSVKKKSANKSDSKAVNNNIEHNQEIYTVKKIKLSSQEKNLEIINPKEGIILETLDMDIIENINHNNIQTTEDKTENKTKTKMGIIKIKCHKKLSLFKTQKKNKRTKLKNIKN</sequence>
<accession>A0AAV0XCB8</accession>
<protein>
    <submittedName>
        <fullName evidence="1">Uncharacterized protein</fullName>
    </submittedName>
</protein>
<reference evidence="1 2" key="1">
    <citation type="submission" date="2023-01" db="EMBL/GenBank/DDBJ databases">
        <authorList>
            <person name="Whitehead M."/>
        </authorList>
    </citation>
    <scope>NUCLEOTIDE SEQUENCE [LARGE SCALE GENOMIC DNA]</scope>
</reference>
<name>A0AAV0XCB8_9HEMI</name>
<evidence type="ECO:0000313" key="1">
    <source>
        <dbReference type="EMBL" id="CAI6365578.1"/>
    </source>
</evidence>
<gene>
    <name evidence="1" type="ORF">MEUPH1_LOCUS20276</name>
</gene>
<organism evidence="1 2">
    <name type="scientific">Macrosiphum euphorbiae</name>
    <name type="common">potato aphid</name>
    <dbReference type="NCBI Taxonomy" id="13131"/>
    <lineage>
        <taxon>Eukaryota</taxon>
        <taxon>Metazoa</taxon>
        <taxon>Ecdysozoa</taxon>
        <taxon>Arthropoda</taxon>
        <taxon>Hexapoda</taxon>
        <taxon>Insecta</taxon>
        <taxon>Pterygota</taxon>
        <taxon>Neoptera</taxon>
        <taxon>Paraneoptera</taxon>
        <taxon>Hemiptera</taxon>
        <taxon>Sternorrhyncha</taxon>
        <taxon>Aphidomorpha</taxon>
        <taxon>Aphidoidea</taxon>
        <taxon>Aphididae</taxon>
        <taxon>Macrosiphini</taxon>
        <taxon>Macrosiphum</taxon>
    </lineage>
</organism>
<comment type="caution">
    <text evidence="1">The sequence shown here is derived from an EMBL/GenBank/DDBJ whole genome shotgun (WGS) entry which is preliminary data.</text>
</comment>
<dbReference type="EMBL" id="CARXXK010000004">
    <property type="protein sequence ID" value="CAI6365578.1"/>
    <property type="molecule type" value="Genomic_DNA"/>
</dbReference>
<evidence type="ECO:0000313" key="2">
    <source>
        <dbReference type="Proteomes" id="UP001160148"/>
    </source>
</evidence>
<keyword evidence="2" id="KW-1185">Reference proteome</keyword>
<dbReference type="Proteomes" id="UP001160148">
    <property type="component" value="Unassembled WGS sequence"/>
</dbReference>